<evidence type="ECO:0000313" key="2">
    <source>
        <dbReference type="Proteomes" id="UP000269115"/>
    </source>
</evidence>
<organism evidence="1 2">
    <name type="scientific">Pseudomonas putida</name>
    <name type="common">Arthrobacter siderocapsulatus</name>
    <dbReference type="NCBI Taxonomy" id="303"/>
    <lineage>
        <taxon>Bacteria</taxon>
        <taxon>Pseudomonadati</taxon>
        <taxon>Pseudomonadota</taxon>
        <taxon>Gammaproteobacteria</taxon>
        <taxon>Pseudomonadales</taxon>
        <taxon>Pseudomonadaceae</taxon>
        <taxon>Pseudomonas</taxon>
    </lineage>
</organism>
<comment type="caution">
    <text evidence="1">The sequence shown here is derived from an EMBL/GenBank/DDBJ whole genome shotgun (WGS) entry which is preliminary data.</text>
</comment>
<evidence type="ECO:0000313" key="1">
    <source>
        <dbReference type="EMBL" id="ROQ48192.1"/>
    </source>
</evidence>
<accession>A0A9X8HIP2</accession>
<dbReference type="AlphaFoldDB" id="A0A9X8HIP2"/>
<protein>
    <submittedName>
        <fullName evidence="1">Uncharacterized protein</fullName>
    </submittedName>
</protein>
<name>A0A9X8HIP2_PSEPU</name>
<sequence>MTPFETQSTSPDGRYRIEAAPWEAGNSHWVYPPRIVDAVSGACLFEFQDPRWSLDRAAWLSDTQVELMLRKYPGQLTGQGLRVSVDCAGRVARCGEGAGVELADLERALERHACE</sequence>
<gene>
    <name evidence="1" type="ORF">EDF85_3928</name>
</gene>
<dbReference type="EMBL" id="RJUR01000015">
    <property type="protein sequence ID" value="ROQ48192.1"/>
    <property type="molecule type" value="Genomic_DNA"/>
</dbReference>
<reference evidence="1 2" key="1">
    <citation type="submission" date="2018-11" db="EMBL/GenBank/DDBJ databases">
        <title>Genomic analyses of the natural microbiome of Caenorhabditis elegans.</title>
        <authorList>
            <person name="Samuel B."/>
        </authorList>
    </citation>
    <scope>NUCLEOTIDE SEQUENCE [LARGE SCALE GENOMIC DNA]</scope>
    <source>
        <strain evidence="1 2">BIGb0473</strain>
    </source>
</reference>
<dbReference type="Proteomes" id="UP000269115">
    <property type="component" value="Unassembled WGS sequence"/>
</dbReference>
<proteinExistence type="predicted"/>
<dbReference type="RefSeq" id="WP_123753377.1">
    <property type="nucleotide sequence ID" value="NZ_RJUR01000015.1"/>
</dbReference>